<dbReference type="Gene3D" id="3.40.140.10">
    <property type="entry name" value="Cytidine Deaminase, domain 2"/>
    <property type="match status" value="1"/>
</dbReference>
<evidence type="ECO:0000313" key="7">
    <source>
        <dbReference type="Proteomes" id="UP000019402"/>
    </source>
</evidence>
<dbReference type="SUPFAM" id="SSF53927">
    <property type="entry name" value="Cytidine deaminase-like"/>
    <property type="match status" value="1"/>
</dbReference>
<dbReference type="eggNOG" id="COG0295">
    <property type="taxonomic scope" value="Bacteria"/>
</dbReference>
<dbReference type="Pfam" id="PF00383">
    <property type="entry name" value="dCMP_cyt_deam_1"/>
    <property type="match status" value="1"/>
</dbReference>
<evidence type="ECO:0000256" key="3">
    <source>
        <dbReference type="ARBA" id="ARBA00022801"/>
    </source>
</evidence>
<feature type="domain" description="CMP/dCMP-type deaminase" evidence="5">
    <location>
        <begin position="21"/>
        <end position="160"/>
    </location>
</feature>
<proteinExistence type="inferred from homology"/>
<accession>W7YIQ9</accession>
<dbReference type="PROSITE" id="PS51747">
    <property type="entry name" value="CYT_DCMP_DEAMINASES_2"/>
    <property type="match status" value="1"/>
</dbReference>
<dbReference type="OrthoDB" id="9795347at2"/>
<sequence>MKHLKIITEIKQYPNIKALPDEEIELLHKAREAAKKSYAPYSNFKVGAALLLENGEIVTGNNQENAAYPSGLCAERTAIFWANAQYPHIAIKTMAVTAIKKGEIIPSPLSPCGSCRQVMIETETRFNTNIKTILDSQSEIWVIDCAKDLLPLFFYGKDLD</sequence>
<dbReference type="Proteomes" id="UP000019402">
    <property type="component" value="Unassembled WGS sequence"/>
</dbReference>
<dbReference type="GO" id="GO:0004126">
    <property type="term" value="F:cytidine deaminase activity"/>
    <property type="evidence" value="ECO:0007669"/>
    <property type="project" value="UniProtKB-ARBA"/>
</dbReference>
<dbReference type="InterPro" id="IPR050202">
    <property type="entry name" value="Cyt/Deoxycyt_deaminase"/>
</dbReference>
<organism evidence="6 7">
    <name type="scientific">Saccharicrinis fermentans DSM 9555 = JCM 21142</name>
    <dbReference type="NCBI Taxonomy" id="869213"/>
    <lineage>
        <taxon>Bacteria</taxon>
        <taxon>Pseudomonadati</taxon>
        <taxon>Bacteroidota</taxon>
        <taxon>Bacteroidia</taxon>
        <taxon>Marinilabiliales</taxon>
        <taxon>Marinilabiliaceae</taxon>
        <taxon>Saccharicrinis</taxon>
    </lineage>
</organism>
<evidence type="ECO:0000259" key="5">
    <source>
        <dbReference type="PROSITE" id="PS51747"/>
    </source>
</evidence>
<keyword evidence="7" id="KW-1185">Reference proteome</keyword>
<evidence type="ECO:0000256" key="1">
    <source>
        <dbReference type="ARBA" id="ARBA00006576"/>
    </source>
</evidence>
<dbReference type="EMBL" id="BAMD01000043">
    <property type="protein sequence ID" value="GAF04356.1"/>
    <property type="molecule type" value="Genomic_DNA"/>
</dbReference>
<protein>
    <submittedName>
        <fullName evidence="6">Cytidine deaminase</fullName>
    </submittedName>
</protein>
<dbReference type="RefSeq" id="WP_027470292.1">
    <property type="nucleotide sequence ID" value="NZ_BAMD01000043.1"/>
</dbReference>
<dbReference type="STRING" id="869213.GCA_000517085_00212"/>
<keyword evidence="3" id="KW-0378">Hydrolase</keyword>
<evidence type="ECO:0000313" key="6">
    <source>
        <dbReference type="EMBL" id="GAF04356.1"/>
    </source>
</evidence>
<gene>
    <name evidence="6" type="ORF">JCM21142_73059</name>
</gene>
<comment type="caution">
    <text evidence="6">The sequence shown here is derived from an EMBL/GenBank/DDBJ whole genome shotgun (WGS) entry which is preliminary data.</text>
</comment>
<dbReference type="GO" id="GO:0072527">
    <property type="term" value="P:pyrimidine-containing compound metabolic process"/>
    <property type="evidence" value="ECO:0007669"/>
    <property type="project" value="UniProtKB-ARBA"/>
</dbReference>
<dbReference type="CDD" id="cd01283">
    <property type="entry name" value="cytidine_deaminase"/>
    <property type="match status" value="1"/>
</dbReference>
<keyword evidence="2" id="KW-0479">Metal-binding</keyword>
<keyword evidence="4" id="KW-0862">Zinc</keyword>
<reference evidence="6 7" key="1">
    <citation type="journal article" date="2014" name="Genome Announc.">
        <title>Draft Genome Sequence of Cytophaga fermentans JCM 21142T, a Facultative Anaerobe Isolated from Marine Mud.</title>
        <authorList>
            <person name="Starns D."/>
            <person name="Oshima K."/>
            <person name="Suda W."/>
            <person name="Iino T."/>
            <person name="Yuki M."/>
            <person name="Inoue J."/>
            <person name="Kitamura K."/>
            <person name="Iida T."/>
            <person name="Darby A."/>
            <person name="Hattori M."/>
            <person name="Ohkuma M."/>
        </authorList>
    </citation>
    <scope>NUCLEOTIDE SEQUENCE [LARGE SCALE GENOMIC DNA]</scope>
    <source>
        <strain evidence="6 7">JCM 21142</strain>
    </source>
</reference>
<evidence type="ECO:0000256" key="2">
    <source>
        <dbReference type="ARBA" id="ARBA00022723"/>
    </source>
</evidence>
<dbReference type="GO" id="GO:0055086">
    <property type="term" value="P:nucleobase-containing small molecule metabolic process"/>
    <property type="evidence" value="ECO:0007669"/>
    <property type="project" value="UniProtKB-ARBA"/>
</dbReference>
<evidence type="ECO:0000256" key="4">
    <source>
        <dbReference type="ARBA" id="ARBA00022833"/>
    </source>
</evidence>
<dbReference type="NCBIfam" id="NF004064">
    <property type="entry name" value="PRK05578.1"/>
    <property type="match status" value="1"/>
</dbReference>
<dbReference type="InterPro" id="IPR016193">
    <property type="entry name" value="Cytidine_deaminase-like"/>
</dbReference>
<dbReference type="AlphaFoldDB" id="W7YIQ9"/>
<dbReference type="GO" id="GO:0042802">
    <property type="term" value="F:identical protein binding"/>
    <property type="evidence" value="ECO:0007669"/>
    <property type="project" value="UniProtKB-ARBA"/>
</dbReference>
<dbReference type="GO" id="GO:0008270">
    <property type="term" value="F:zinc ion binding"/>
    <property type="evidence" value="ECO:0007669"/>
    <property type="project" value="InterPro"/>
</dbReference>
<dbReference type="PROSITE" id="PS00903">
    <property type="entry name" value="CYT_DCMP_DEAMINASES_1"/>
    <property type="match status" value="1"/>
</dbReference>
<comment type="similarity">
    <text evidence="1">Belongs to the cytidine and deoxycytidylate deaminase family.</text>
</comment>
<dbReference type="GO" id="GO:0005829">
    <property type="term" value="C:cytosol"/>
    <property type="evidence" value="ECO:0007669"/>
    <property type="project" value="TreeGrafter"/>
</dbReference>
<name>W7YIQ9_9BACT</name>
<dbReference type="PANTHER" id="PTHR11644:SF2">
    <property type="entry name" value="CYTIDINE DEAMINASE"/>
    <property type="match status" value="1"/>
</dbReference>
<dbReference type="PANTHER" id="PTHR11644">
    <property type="entry name" value="CYTIDINE DEAMINASE"/>
    <property type="match status" value="1"/>
</dbReference>
<dbReference type="InterPro" id="IPR002125">
    <property type="entry name" value="CMP_dCMP_dom"/>
</dbReference>
<dbReference type="InterPro" id="IPR016192">
    <property type="entry name" value="APOBEC/CMP_deaminase_Zn-bd"/>
</dbReference>